<sequence length="118" mass="13348">MPKNLLENGLPWLAYMEKHPDADKDAAWDLIARDRLEDKRRRGVRNLTPTPLSDGSSSRGNRPYGYNGRKRFERLLAEGRAEWEPALPLDAAETVCSADTGFEDMVLTGVDYGLAYMF</sequence>
<feature type="region of interest" description="Disordered" evidence="1">
    <location>
        <begin position="40"/>
        <end position="67"/>
    </location>
</feature>
<dbReference type="EMBL" id="CP021558">
    <property type="protein sequence ID" value="AUE03231.1"/>
    <property type="molecule type" value="Genomic_DNA"/>
</dbReference>
<evidence type="ECO:0000313" key="3">
    <source>
        <dbReference type="Proteomes" id="UP000232491"/>
    </source>
</evidence>
<feature type="compositionally biased region" description="Polar residues" evidence="1">
    <location>
        <begin position="47"/>
        <end position="60"/>
    </location>
</feature>
<organism evidence="2 3">
    <name type="scientific">Bifidobacterium breve</name>
    <dbReference type="NCBI Taxonomy" id="1685"/>
    <lineage>
        <taxon>Bacteria</taxon>
        <taxon>Bacillati</taxon>
        <taxon>Actinomycetota</taxon>
        <taxon>Actinomycetes</taxon>
        <taxon>Bifidobacteriales</taxon>
        <taxon>Bifidobacteriaceae</taxon>
        <taxon>Bifidobacterium</taxon>
    </lineage>
</organism>
<dbReference type="Proteomes" id="UP000232491">
    <property type="component" value="Chromosome"/>
</dbReference>
<name>A0A2K9BDY7_BIFBR</name>
<dbReference type="AlphaFoldDB" id="A0A2K9BDY7"/>
<evidence type="ECO:0000313" key="2">
    <source>
        <dbReference type="EMBL" id="AUE03231.1"/>
    </source>
</evidence>
<accession>A0A2K9BDY7</accession>
<proteinExistence type="predicted"/>
<gene>
    <name evidence="2" type="ORF">BB215W447A_1215</name>
</gene>
<protein>
    <submittedName>
        <fullName evidence="2">Uncharacterized protein</fullName>
    </submittedName>
</protein>
<reference evidence="2 3" key="1">
    <citation type="submission" date="2017-05" db="EMBL/GenBank/DDBJ databases">
        <title>Comparative genomics and methylome analysis of the gut commensal Bifidobacterium breve.</title>
        <authorList>
            <person name="Bottacini F."/>
            <person name="Morrissey R."/>
            <person name="Roberts R.J."/>
            <person name="James K."/>
            <person name="van Breen J."/>
            <person name="Egan M."/>
            <person name="Lambert J."/>
            <person name="van Limpt K."/>
            <person name="Stanton C."/>
            <person name="Knol J."/>
            <person name="O' Connell Motherway M."/>
            <person name="van Sinderen D."/>
        </authorList>
    </citation>
    <scope>NUCLEOTIDE SEQUENCE [LARGE SCALE GENOMIC DNA]</scope>
    <source>
        <strain evidence="2 3">215W447a</strain>
    </source>
</reference>
<dbReference type="RefSeq" id="WP_106641514.1">
    <property type="nucleotide sequence ID" value="NZ_CP021558.1"/>
</dbReference>
<evidence type="ECO:0000256" key="1">
    <source>
        <dbReference type="SAM" id="MobiDB-lite"/>
    </source>
</evidence>